<evidence type="ECO:0000256" key="1">
    <source>
        <dbReference type="SAM" id="MobiDB-lite"/>
    </source>
</evidence>
<dbReference type="PANTHER" id="PTHR45629:SF7">
    <property type="entry name" value="DNA EXCISION REPAIR PROTEIN ERCC-6-RELATED"/>
    <property type="match status" value="1"/>
</dbReference>
<organism evidence="3 4">
    <name type="scientific">Salinibacter ruber</name>
    <dbReference type="NCBI Taxonomy" id="146919"/>
    <lineage>
        <taxon>Bacteria</taxon>
        <taxon>Pseudomonadati</taxon>
        <taxon>Rhodothermota</taxon>
        <taxon>Rhodothermia</taxon>
        <taxon>Rhodothermales</taxon>
        <taxon>Salinibacteraceae</taxon>
        <taxon>Salinibacter</taxon>
    </lineage>
</organism>
<name>A0A9X2UAR2_9BACT</name>
<dbReference type="CDD" id="cd09179">
    <property type="entry name" value="PLDc_N_DEXD_a"/>
    <property type="match status" value="1"/>
</dbReference>
<evidence type="ECO:0000313" key="4">
    <source>
        <dbReference type="Proteomes" id="UP001155010"/>
    </source>
</evidence>
<protein>
    <recommendedName>
        <fullName evidence="2">Helicase ATP-binding domain-containing protein</fullName>
    </recommendedName>
</protein>
<comment type="caution">
    <text evidence="3">The sequence shown here is derived from an EMBL/GenBank/DDBJ whole genome shotgun (WGS) entry which is preliminary data.</text>
</comment>
<feature type="domain" description="Helicase ATP-binding" evidence="2">
    <location>
        <begin position="225"/>
        <end position="420"/>
    </location>
</feature>
<dbReference type="EMBL" id="JANUBB010000015">
    <property type="protein sequence ID" value="MCS3953027.1"/>
    <property type="molecule type" value="Genomic_DNA"/>
</dbReference>
<dbReference type="GO" id="GO:0005524">
    <property type="term" value="F:ATP binding"/>
    <property type="evidence" value="ECO:0007669"/>
    <property type="project" value="InterPro"/>
</dbReference>
<feature type="region of interest" description="Disordered" evidence="1">
    <location>
        <begin position="402"/>
        <end position="423"/>
    </location>
</feature>
<dbReference type="AlphaFoldDB" id="A0A9X2UAR2"/>
<feature type="compositionally biased region" description="Basic and acidic residues" evidence="1">
    <location>
        <begin position="403"/>
        <end position="412"/>
    </location>
</feature>
<gene>
    <name evidence="3" type="ORF">GGP83_003002</name>
</gene>
<dbReference type="InterPro" id="IPR027417">
    <property type="entry name" value="P-loop_NTPase"/>
</dbReference>
<dbReference type="Gene3D" id="3.30.870.10">
    <property type="entry name" value="Endonuclease Chain A"/>
    <property type="match status" value="1"/>
</dbReference>
<sequence>MIRRFSSRQDDLGSSFLETRLDGAQAYDRIAGYFSSSLLEIAGEALEDVDGPVRIVCNSDLDPRDVETARAAHQAMRQEWCASEPERIAHDHSDRFRRLYQLLTGGQLEVRVLPAEKFGLMHGKAGVVTLADGSETSFLGSANATASAWDANYELLWEDDSEDATAWVRKEFEALWNHRCAVPLADAVVNDIGRLANRTVIGSVEDWRDDPDPASASIELPVFREGFGLWEHQKYFVKRTFEAHQRPQGARFVLADMVGLGKTLQVTLSALLMALQSEKPILILTPKQLLWQWQDEMTELLDMPSAVWDSQKRQWIDENGIEHPSDGHEGIANCPRRVGLVSQGLITHQSEAAMYLKNLEYECVIVDEAHKARRKNRAPFRPSEEPNPNNLMEFLLSCESGVESEKEHRGSEPTEGMYEQSLV</sequence>
<dbReference type="InterPro" id="IPR038718">
    <property type="entry name" value="SNF2-like_sf"/>
</dbReference>
<dbReference type="Gene3D" id="3.40.50.10810">
    <property type="entry name" value="Tandem AAA-ATPase domain"/>
    <property type="match status" value="1"/>
</dbReference>
<dbReference type="Proteomes" id="UP001155010">
    <property type="component" value="Unassembled WGS sequence"/>
</dbReference>
<dbReference type="PANTHER" id="PTHR45629">
    <property type="entry name" value="SNF2/RAD54 FAMILY MEMBER"/>
    <property type="match status" value="1"/>
</dbReference>
<dbReference type="Pfam" id="PF13091">
    <property type="entry name" value="PLDc_2"/>
    <property type="match status" value="1"/>
</dbReference>
<dbReference type="InterPro" id="IPR025202">
    <property type="entry name" value="PLD-like_dom"/>
</dbReference>
<dbReference type="InterPro" id="IPR050496">
    <property type="entry name" value="SNF2_RAD54_helicase_repair"/>
</dbReference>
<dbReference type="SMART" id="SM00487">
    <property type="entry name" value="DEXDc"/>
    <property type="match status" value="1"/>
</dbReference>
<dbReference type="InterPro" id="IPR000330">
    <property type="entry name" value="SNF2_N"/>
</dbReference>
<evidence type="ECO:0000313" key="3">
    <source>
        <dbReference type="EMBL" id="MCS3953027.1"/>
    </source>
</evidence>
<dbReference type="Pfam" id="PF00176">
    <property type="entry name" value="SNF2-rel_dom"/>
    <property type="match status" value="1"/>
</dbReference>
<evidence type="ECO:0000259" key="2">
    <source>
        <dbReference type="SMART" id="SM00487"/>
    </source>
</evidence>
<proteinExistence type="predicted"/>
<dbReference type="SUPFAM" id="SSF52540">
    <property type="entry name" value="P-loop containing nucleoside triphosphate hydrolases"/>
    <property type="match status" value="1"/>
</dbReference>
<dbReference type="SUPFAM" id="SSF56024">
    <property type="entry name" value="Phospholipase D/nuclease"/>
    <property type="match status" value="1"/>
</dbReference>
<accession>A0A9X2UAR2</accession>
<dbReference type="InterPro" id="IPR014001">
    <property type="entry name" value="Helicase_ATP-bd"/>
</dbReference>
<reference evidence="3" key="1">
    <citation type="submission" date="2022-08" db="EMBL/GenBank/DDBJ databases">
        <title>Genomic Encyclopedia of Type Strains, Phase V (KMG-V): Genome sequencing to study the core and pangenomes of soil and plant-associated prokaryotes.</title>
        <authorList>
            <person name="Whitman W."/>
        </authorList>
    </citation>
    <scope>NUCLEOTIDE SEQUENCE</scope>
    <source>
        <strain evidence="3">SP2017</strain>
    </source>
</reference>